<accession>A0A484FX12</accession>
<name>A0A484FX12_COLOR</name>
<dbReference type="Proteomes" id="UP000014480">
    <property type="component" value="Unassembled WGS sequence"/>
</dbReference>
<reference evidence="2" key="2">
    <citation type="journal article" date="2019" name="Mol. Plant Microbe Interact.">
        <title>Genome sequence resources for four phytopathogenic fungi from the Colletotrichum orbiculare species complex.</title>
        <authorList>
            <person name="Gan P."/>
            <person name="Tsushima A."/>
            <person name="Narusaka M."/>
            <person name="Narusaka Y."/>
            <person name="Takano Y."/>
            <person name="Kubo Y."/>
            <person name="Shirasu K."/>
        </authorList>
    </citation>
    <scope>GENOME REANNOTATION</scope>
    <source>
        <strain evidence="2">104-T / ATCC 96160 / CBS 514.97 / LARS 414 / MAFF 240422</strain>
    </source>
</reference>
<gene>
    <name evidence="1" type="ORF">Cob_v005178</name>
</gene>
<protein>
    <submittedName>
        <fullName evidence="1">Uncharacterized protein</fullName>
    </submittedName>
</protein>
<proteinExistence type="predicted"/>
<comment type="caution">
    <text evidence="1">The sequence shown here is derived from an EMBL/GenBank/DDBJ whole genome shotgun (WGS) entry which is preliminary data.</text>
</comment>
<dbReference type="AlphaFoldDB" id="A0A484FX12"/>
<keyword evidence="2" id="KW-1185">Reference proteome</keyword>
<organism evidence="1 2">
    <name type="scientific">Colletotrichum orbiculare (strain 104-T / ATCC 96160 / CBS 514.97 / LARS 414 / MAFF 240422)</name>
    <name type="common">Cucumber anthracnose fungus</name>
    <name type="synonym">Colletotrichum lagenarium</name>
    <dbReference type="NCBI Taxonomy" id="1213857"/>
    <lineage>
        <taxon>Eukaryota</taxon>
        <taxon>Fungi</taxon>
        <taxon>Dikarya</taxon>
        <taxon>Ascomycota</taxon>
        <taxon>Pezizomycotina</taxon>
        <taxon>Sordariomycetes</taxon>
        <taxon>Hypocreomycetidae</taxon>
        <taxon>Glomerellales</taxon>
        <taxon>Glomerellaceae</taxon>
        <taxon>Colletotrichum</taxon>
        <taxon>Colletotrichum orbiculare species complex</taxon>
    </lineage>
</organism>
<dbReference type="EMBL" id="AMCV02000011">
    <property type="protein sequence ID" value="TDZ22245.1"/>
    <property type="molecule type" value="Genomic_DNA"/>
</dbReference>
<reference evidence="2" key="1">
    <citation type="journal article" date="2013" name="New Phytol.">
        <title>Comparative genomic and transcriptomic analyses reveal the hemibiotrophic stage shift of Colletotrichum fungi.</title>
        <authorList>
            <person name="Gan P."/>
            <person name="Ikeda K."/>
            <person name="Irieda H."/>
            <person name="Narusaka M."/>
            <person name="O'Connell R.J."/>
            <person name="Narusaka Y."/>
            <person name="Takano Y."/>
            <person name="Kubo Y."/>
            <person name="Shirasu K."/>
        </authorList>
    </citation>
    <scope>NUCLEOTIDE SEQUENCE [LARGE SCALE GENOMIC DNA]</scope>
    <source>
        <strain evidence="2">104-T / ATCC 96160 / CBS 514.97 / LARS 414 / MAFF 240422</strain>
    </source>
</reference>
<sequence length="85" mass="9230">MRKSLTIFDFGLNILMGIALVRAYSFFDNEIDRTEPGICRVHMAGSAIDTDTNAKRKALFPVPILTAPAGGALLPVTMHARPEVS</sequence>
<evidence type="ECO:0000313" key="1">
    <source>
        <dbReference type="EMBL" id="TDZ22245.1"/>
    </source>
</evidence>
<evidence type="ECO:0000313" key="2">
    <source>
        <dbReference type="Proteomes" id="UP000014480"/>
    </source>
</evidence>